<evidence type="ECO:0000313" key="3">
    <source>
        <dbReference type="Proteomes" id="UP001328107"/>
    </source>
</evidence>
<dbReference type="EMBL" id="BTRK01000002">
    <property type="protein sequence ID" value="GMR36873.1"/>
    <property type="molecule type" value="Genomic_DNA"/>
</dbReference>
<name>A0AAN5C4E8_9BILA</name>
<dbReference type="AlphaFoldDB" id="A0AAN5C4E8"/>
<feature type="non-terminal residue" evidence="2">
    <location>
        <position position="1"/>
    </location>
</feature>
<organism evidence="2 3">
    <name type="scientific">Pristionchus mayeri</name>
    <dbReference type="NCBI Taxonomy" id="1317129"/>
    <lineage>
        <taxon>Eukaryota</taxon>
        <taxon>Metazoa</taxon>
        <taxon>Ecdysozoa</taxon>
        <taxon>Nematoda</taxon>
        <taxon>Chromadorea</taxon>
        <taxon>Rhabditida</taxon>
        <taxon>Rhabditina</taxon>
        <taxon>Diplogasteromorpha</taxon>
        <taxon>Diplogasteroidea</taxon>
        <taxon>Neodiplogasteridae</taxon>
        <taxon>Pristionchus</taxon>
    </lineage>
</organism>
<feature type="compositionally biased region" description="Polar residues" evidence="1">
    <location>
        <begin position="80"/>
        <end position="94"/>
    </location>
</feature>
<feature type="region of interest" description="Disordered" evidence="1">
    <location>
        <begin position="247"/>
        <end position="271"/>
    </location>
</feature>
<feature type="compositionally biased region" description="Basic and acidic residues" evidence="1">
    <location>
        <begin position="254"/>
        <end position="271"/>
    </location>
</feature>
<comment type="caution">
    <text evidence="2">The sequence shown here is derived from an EMBL/GenBank/DDBJ whole genome shotgun (WGS) entry which is preliminary data.</text>
</comment>
<feature type="region of interest" description="Disordered" evidence="1">
    <location>
        <begin position="80"/>
        <end position="110"/>
    </location>
</feature>
<evidence type="ECO:0000313" key="2">
    <source>
        <dbReference type="EMBL" id="GMR36873.1"/>
    </source>
</evidence>
<proteinExistence type="predicted"/>
<protein>
    <submittedName>
        <fullName evidence="2">Uncharacterized protein</fullName>
    </submittedName>
</protein>
<sequence>LLSTPSIPLSLSQYGTSMSSIHRLINESEKVNPLLYSFMAQSDGGRNLFPPTLFNQPNFTHNFYASLQQQLMLQQLHNLVNPNGSTRDGSSPSHSDADIESSMNESGRNMKRVKVEEDGSAQCPMCEERLHDEKEWRDHVDMERRLLKNTLSSIKKTPVSVNSPSKEVRSAELTRIKSNLQRRKCLKVESGKKSPSSLNFLSTPSSDSPLTCCSCRRSIEYGIVCSTLEGARCQGCFDEERLLRKSTPPVSSEESTKMDCPPCEKRIKLEE</sequence>
<reference evidence="3" key="1">
    <citation type="submission" date="2022-10" db="EMBL/GenBank/DDBJ databases">
        <title>Genome assembly of Pristionchus species.</title>
        <authorList>
            <person name="Yoshida K."/>
            <person name="Sommer R.J."/>
        </authorList>
    </citation>
    <scope>NUCLEOTIDE SEQUENCE [LARGE SCALE GENOMIC DNA]</scope>
    <source>
        <strain evidence="3">RS5460</strain>
    </source>
</reference>
<keyword evidence="3" id="KW-1185">Reference proteome</keyword>
<dbReference type="Proteomes" id="UP001328107">
    <property type="component" value="Unassembled WGS sequence"/>
</dbReference>
<evidence type="ECO:0000256" key="1">
    <source>
        <dbReference type="SAM" id="MobiDB-lite"/>
    </source>
</evidence>
<accession>A0AAN5C4E8</accession>
<gene>
    <name evidence="2" type="ORF">PMAYCL1PPCAC_07068</name>
</gene>